<comment type="caution">
    <text evidence="1">The sequence shown here is derived from an EMBL/GenBank/DDBJ whole genome shotgun (WGS) entry which is preliminary data.</text>
</comment>
<dbReference type="AlphaFoldDB" id="A0AAD8EEC6"/>
<keyword evidence="2" id="KW-1185">Reference proteome</keyword>
<reference evidence="1" key="1">
    <citation type="journal article" date="2023" name="IScience">
        <title>Live-bearing cockroach genome reveals convergent evolutionary mechanisms linked to viviparity in insects and beyond.</title>
        <authorList>
            <person name="Fouks B."/>
            <person name="Harrison M.C."/>
            <person name="Mikhailova A.A."/>
            <person name="Marchal E."/>
            <person name="English S."/>
            <person name="Carruthers M."/>
            <person name="Jennings E.C."/>
            <person name="Chiamaka E.L."/>
            <person name="Frigard R.A."/>
            <person name="Pippel M."/>
            <person name="Attardo G.M."/>
            <person name="Benoit J.B."/>
            <person name="Bornberg-Bauer E."/>
            <person name="Tobe S.S."/>
        </authorList>
    </citation>
    <scope>NUCLEOTIDE SEQUENCE</scope>
    <source>
        <strain evidence="1">Stay&amp;Tobe</strain>
    </source>
</reference>
<evidence type="ECO:0000313" key="2">
    <source>
        <dbReference type="Proteomes" id="UP001233999"/>
    </source>
</evidence>
<dbReference type="EMBL" id="JASPKZ010006443">
    <property type="protein sequence ID" value="KAJ9587380.1"/>
    <property type="molecule type" value="Genomic_DNA"/>
</dbReference>
<organism evidence="1 2">
    <name type="scientific">Diploptera punctata</name>
    <name type="common">Pacific beetle cockroach</name>
    <dbReference type="NCBI Taxonomy" id="6984"/>
    <lineage>
        <taxon>Eukaryota</taxon>
        <taxon>Metazoa</taxon>
        <taxon>Ecdysozoa</taxon>
        <taxon>Arthropoda</taxon>
        <taxon>Hexapoda</taxon>
        <taxon>Insecta</taxon>
        <taxon>Pterygota</taxon>
        <taxon>Neoptera</taxon>
        <taxon>Polyneoptera</taxon>
        <taxon>Dictyoptera</taxon>
        <taxon>Blattodea</taxon>
        <taxon>Blaberoidea</taxon>
        <taxon>Blaberidae</taxon>
        <taxon>Diplopterinae</taxon>
        <taxon>Diploptera</taxon>
    </lineage>
</organism>
<feature type="non-terminal residue" evidence="1">
    <location>
        <position position="1"/>
    </location>
</feature>
<proteinExistence type="predicted"/>
<evidence type="ECO:0000313" key="1">
    <source>
        <dbReference type="EMBL" id="KAJ9587380.1"/>
    </source>
</evidence>
<reference evidence="1" key="2">
    <citation type="submission" date="2023-05" db="EMBL/GenBank/DDBJ databases">
        <authorList>
            <person name="Fouks B."/>
        </authorList>
    </citation>
    <scope>NUCLEOTIDE SEQUENCE</scope>
    <source>
        <strain evidence="1">Stay&amp;Tobe</strain>
        <tissue evidence="1">Testes</tissue>
    </source>
</reference>
<name>A0AAD8EEC6_DIPPU</name>
<sequence>FTSAILKKKIEVIDIEEEITGNLVEQFKESIGKIYRPIQRPQTGDVDFSRKPLKCSFCKLPSPIVSDYRLFKIIYILNLGLFNIMRFNL</sequence>
<dbReference type="Proteomes" id="UP001233999">
    <property type="component" value="Unassembled WGS sequence"/>
</dbReference>
<gene>
    <name evidence="1" type="ORF">L9F63_019105</name>
</gene>
<accession>A0AAD8EEC6</accession>
<protein>
    <submittedName>
        <fullName evidence="1">Uncharacterized protein</fullName>
    </submittedName>
</protein>